<dbReference type="GO" id="GO:0009055">
    <property type="term" value="F:electron transfer activity"/>
    <property type="evidence" value="ECO:0007669"/>
    <property type="project" value="TreeGrafter"/>
</dbReference>
<dbReference type="InterPro" id="IPR006657">
    <property type="entry name" value="MoPterin_dinucl-bd_dom"/>
</dbReference>
<dbReference type="EMBL" id="AP014946">
    <property type="protein sequence ID" value="BAT61425.1"/>
    <property type="molecule type" value="Genomic_DNA"/>
</dbReference>
<evidence type="ECO:0000256" key="4">
    <source>
        <dbReference type="ARBA" id="ARBA00022723"/>
    </source>
</evidence>
<dbReference type="InterPro" id="IPR041460">
    <property type="entry name" value="Molybdopterin_N"/>
</dbReference>
<dbReference type="Gene3D" id="3.40.50.740">
    <property type="match status" value="1"/>
</dbReference>
<dbReference type="OrthoDB" id="9759518at2"/>
<evidence type="ECO:0000256" key="1">
    <source>
        <dbReference type="ARBA" id="ARBA00001942"/>
    </source>
</evidence>
<dbReference type="Pfam" id="PF01568">
    <property type="entry name" value="Molydop_binding"/>
    <property type="match status" value="1"/>
</dbReference>
<dbReference type="CDD" id="cd02769">
    <property type="entry name" value="MopB_DMSOR-BSOR-TMAOR"/>
    <property type="match status" value="1"/>
</dbReference>
<keyword evidence="3" id="KW-0500">Molybdenum</keyword>
<proteinExistence type="inferred from homology"/>
<sequence length="757" mass="82940">MSEIQRIPHASHWGAYTLLVRDGKIVGTEAFAGDPAPSPIIHSVKDWADPTHRIKQPMVRRSWLDNRETSRGEDRGREEFVPVSWDKALDLTASEINRVRRDHGNASIYAGSYGWTSAGRIHHAASLLKRMMNLVGGYTGHVDTYSIAAGPVILRHVLGSDDACSGRANTLDTIAEHTETLVVFGALAPRTAQIESGGLGRHTLELHLKKLTERGVKIVLVSPLRDDLPEWVNFEWMPIRPNTDAALMLALAGEIVAAGKHDRDFLERCCSGVDVLLDHLAGKGDGIVKNAAWGESITGVPAEAIRALAKRLPDTRSMLTVSWSLQRAHHGEQPFWAALALASIAGHIGLPGGGVGYGYGSLGGVGAPIGVAKSPAMPQGGKPNPDFIPVARIADLLLNPGDTFTYQGRSYKYPDTKLVYWAGGNPYHHHQDLNRLRRAWAKPETIIVQDPMWTATARRADIVLPASTSIERNDIAGARRTTHIMAMHKAIAPVGEARSDFDIFSALAERLGVGEPFTEGLDEMAWIRRVYNDTREDARLRHQHVMPDFETFWREGIAEVPVREDVTYLADFRENPEAHPLGTESRKIVLGSKTLAKLGYDDCLAHPAFIPPAEWLGDERAKEMLHLVSHQPLGKLHSQLDSSEYSQSTKRNGREQVRIHPDDAEARDIRDGDAVRLWNARGQCLATAQVTDSVRSGVAILPTGSWYAPADESDNALELSGNPNVLTLDVGTSKFGQGCAAHTCLVAIEPYRELNVA</sequence>
<keyword evidence="12" id="KW-1185">Reference proteome</keyword>
<dbReference type="InterPro" id="IPR006656">
    <property type="entry name" value="Mopterin_OxRdtase"/>
</dbReference>
<dbReference type="RefSeq" id="WP_096358125.1">
    <property type="nucleotide sequence ID" value="NZ_AP014946.1"/>
</dbReference>
<keyword evidence="6 11" id="KW-0560">Oxidoreductase</keyword>
<evidence type="ECO:0000259" key="8">
    <source>
        <dbReference type="Pfam" id="PF00384"/>
    </source>
</evidence>
<dbReference type="CDD" id="cd02793">
    <property type="entry name" value="MopB_CT_DMSOR-BSOR-TMAOR"/>
    <property type="match status" value="1"/>
</dbReference>
<feature type="domain" description="Molybdopterin dinucleotide-binding" evidence="9">
    <location>
        <begin position="625"/>
        <end position="744"/>
    </location>
</feature>
<dbReference type="EC" id="1.7.2.3" evidence="11"/>
<keyword evidence="4" id="KW-0479">Metal-binding</keyword>
<dbReference type="Gene3D" id="2.40.40.20">
    <property type="match status" value="1"/>
</dbReference>
<dbReference type="KEGG" id="vgo:GJW-30_1_03982"/>
<dbReference type="AlphaFoldDB" id="A0A0S3PZR4"/>
<dbReference type="GO" id="GO:0030151">
    <property type="term" value="F:molybdenum ion binding"/>
    <property type="evidence" value="ECO:0007669"/>
    <property type="project" value="TreeGrafter"/>
</dbReference>
<dbReference type="InterPro" id="IPR050612">
    <property type="entry name" value="Prok_Mopterin_Oxidored"/>
</dbReference>
<dbReference type="InterPro" id="IPR041954">
    <property type="entry name" value="CT_DMSOR/BSOR/TMAOR"/>
</dbReference>
<dbReference type="GO" id="GO:0043546">
    <property type="term" value="F:molybdopterin cofactor binding"/>
    <property type="evidence" value="ECO:0007669"/>
    <property type="project" value="InterPro"/>
</dbReference>
<reference evidence="11 12" key="1">
    <citation type="submission" date="2015-08" db="EMBL/GenBank/DDBJ databases">
        <title>Investigation of the bacterial diversity of lava forest soil.</title>
        <authorList>
            <person name="Lee J.S."/>
        </authorList>
    </citation>
    <scope>NUCLEOTIDE SEQUENCE [LARGE SCALE GENOMIC DNA]</scope>
    <source>
        <strain evidence="11 12">GJW-30</strain>
    </source>
</reference>
<evidence type="ECO:0000313" key="12">
    <source>
        <dbReference type="Proteomes" id="UP000236884"/>
    </source>
</evidence>
<evidence type="ECO:0000313" key="11">
    <source>
        <dbReference type="EMBL" id="BAT61425.1"/>
    </source>
</evidence>
<dbReference type="SUPFAM" id="SSF50692">
    <property type="entry name" value="ADC-like"/>
    <property type="match status" value="1"/>
</dbReference>
<evidence type="ECO:0000256" key="3">
    <source>
        <dbReference type="ARBA" id="ARBA00022505"/>
    </source>
</evidence>
<feature type="domain" description="Molybdopterin oxidoreductase" evidence="8">
    <location>
        <begin position="53"/>
        <end position="510"/>
    </location>
</feature>
<dbReference type="PANTHER" id="PTHR43742:SF10">
    <property type="entry name" value="TRIMETHYLAMINE-N-OXIDE REDUCTASE 2"/>
    <property type="match status" value="1"/>
</dbReference>
<feature type="compositionally biased region" description="Basic and acidic residues" evidence="7">
    <location>
        <begin position="652"/>
        <end position="662"/>
    </location>
</feature>
<dbReference type="InterPro" id="IPR009010">
    <property type="entry name" value="Asp_de-COase-like_dom_sf"/>
</dbReference>
<evidence type="ECO:0000256" key="5">
    <source>
        <dbReference type="ARBA" id="ARBA00022764"/>
    </source>
</evidence>
<evidence type="ECO:0000256" key="2">
    <source>
        <dbReference type="ARBA" id="ARBA00010312"/>
    </source>
</evidence>
<dbReference type="Pfam" id="PF18364">
    <property type="entry name" value="Molybdopterin_N"/>
    <property type="match status" value="1"/>
</dbReference>
<dbReference type="PROSITE" id="PS00932">
    <property type="entry name" value="MOLYBDOPTERIN_PROK_3"/>
    <property type="match status" value="1"/>
</dbReference>
<dbReference type="PROSITE" id="PS00490">
    <property type="entry name" value="MOLYBDOPTERIN_PROK_2"/>
    <property type="match status" value="1"/>
</dbReference>
<dbReference type="GO" id="GO:0050626">
    <property type="term" value="F:trimethylamine-N-oxide reductase (cytochrome c) activity"/>
    <property type="evidence" value="ECO:0007669"/>
    <property type="project" value="UniProtKB-EC"/>
</dbReference>
<evidence type="ECO:0000259" key="10">
    <source>
        <dbReference type="Pfam" id="PF18364"/>
    </source>
</evidence>
<dbReference type="InterPro" id="IPR006655">
    <property type="entry name" value="Mopterin_OxRdtase_prok_CS"/>
</dbReference>
<dbReference type="GO" id="GO:0030288">
    <property type="term" value="C:outer membrane-bounded periplasmic space"/>
    <property type="evidence" value="ECO:0007669"/>
    <property type="project" value="TreeGrafter"/>
</dbReference>
<protein>
    <submittedName>
        <fullName evidence="11">Dimethyl sulfoxide/trimethylamine N-oxide reductase</fullName>
        <ecNumber evidence="11">1.7.2.3</ecNumber>
    </submittedName>
</protein>
<feature type="compositionally biased region" description="Polar residues" evidence="7">
    <location>
        <begin position="639"/>
        <end position="650"/>
    </location>
</feature>
<comment type="cofactor">
    <cofactor evidence="1">
        <name>Mo-bis(molybdopterin guanine dinucleotide)</name>
        <dbReference type="ChEBI" id="CHEBI:60539"/>
    </cofactor>
</comment>
<dbReference type="Proteomes" id="UP000236884">
    <property type="component" value="Chromosome"/>
</dbReference>
<dbReference type="GO" id="GO:0009061">
    <property type="term" value="P:anaerobic respiration"/>
    <property type="evidence" value="ECO:0007669"/>
    <property type="project" value="TreeGrafter"/>
</dbReference>
<evidence type="ECO:0000259" key="9">
    <source>
        <dbReference type="Pfam" id="PF01568"/>
    </source>
</evidence>
<feature type="region of interest" description="Disordered" evidence="7">
    <location>
        <begin position="638"/>
        <end position="662"/>
    </location>
</feature>
<feature type="domain" description="Molybdopterin oxidoreductase N-terminal" evidence="10">
    <location>
        <begin position="9"/>
        <end position="46"/>
    </location>
</feature>
<dbReference type="PANTHER" id="PTHR43742">
    <property type="entry name" value="TRIMETHYLAMINE-N-OXIDE REDUCTASE"/>
    <property type="match status" value="1"/>
</dbReference>
<dbReference type="Gene3D" id="3.90.55.10">
    <property type="entry name" value="Dimethylsulfoxide Reductase, domain 3"/>
    <property type="match status" value="1"/>
</dbReference>
<evidence type="ECO:0000256" key="7">
    <source>
        <dbReference type="SAM" id="MobiDB-lite"/>
    </source>
</evidence>
<dbReference type="Pfam" id="PF00384">
    <property type="entry name" value="Molybdopterin"/>
    <property type="match status" value="1"/>
</dbReference>
<accession>A0A0S3PZR4</accession>
<organism evidence="11 12">
    <name type="scientific">Variibacter gotjawalensis</name>
    <dbReference type="NCBI Taxonomy" id="1333996"/>
    <lineage>
        <taxon>Bacteria</taxon>
        <taxon>Pseudomonadati</taxon>
        <taxon>Pseudomonadota</taxon>
        <taxon>Alphaproteobacteria</taxon>
        <taxon>Hyphomicrobiales</taxon>
        <taxon>Nitrobacteraceae</taxon>
        <taxon>Variibacter</taxon>
    </lineage>
</organism>
<name>A0A0S3PZR4_9BRAD</name>
<gene>
    <name evidence="11" type="primary">dmsA</name>
    <name evidence="11" type="ORF">GJW-30_1_03982</name>
</gene>
<comment type="similarity">
    <text evidence="2">Belongs to the prokaryotic molybdopterin-containing oxidoreductase family.</text>
</comment>
<dbReference type="Gene3D" id="3.40.228.10">
    <property type="entry name" value="Dimethylsulfoxide Reductase, domain 2"/>
    <property type="match status" value="1"/>
</dbReference>
<keyword evidence="5" id="KW-0574">Periplasm</keyword>
<dbReference type="SUPFAM" id="SSF53706">
    <property type="entry name" value="Formate dehydrogenase/DMSO reductase, domains 1-3"/>
    <property type="match status" value="1"/>
</dbReference>
<evidence type="ECO:0000256" key="6">
    <source>
        <dbReference type="ARBA" id="ARBA00023002"/>
    </source>
</evidence>